<feature type="transmembrane region" description="Helical" evidence="1">
    <location>
        <begin position="39"/>
        <end position="63"/>
    </location>
</feature>
<feature type="transmembrane region" description="Helical" evidence="1">
    <location>
        <begin position="75"/>
        <end position="95"/>
    </location>
</feature>
<dbReference type="EMBL" id="FOGG01000056">
    <property type="protein sequence ID" value="SES28006.1"/>
    <property type="molecule type" value="Genomic_DNA"/>
</dbReference>
<organism evidence="2 3">
    <name type="scientific">Pedobacter rhizosphaerae</name>
    <dbReference type="NCBI Taxonomy" id="390241"/>
    <lineage>
        <taxon>Bacteria</taxon>
        <taxon>Pseudomonadati</taxon>
        <taxon>Bacteroidota</taxon>
        <taxon>Sphingobacteriia</taxon>
        <taxon>Sphingobacteriales</taxon>
        <taxon>Sphingobacteriaceae</taxon>
        <taxon>Pedobacter</taxon>
    </lineage>
</organism>
<keyword evidence="1" id="KW-1133">Transmembrane helix</keyword>
<dbReference type="AlphaFoldDB" id="A0A1H9W255"/>
<name>A0A1H9W255_9SPHI</name>
<feature type="transmembrane region" description="Helical" evidence="1">
    <location>
        <begin position="101"/>
        <end position="120"/>
    </location>
</feature>
<dbReference type="RefSeq" id="WP_090889656.1">
    <property type="nucleotide sequence ID" value="NZ_FOGG01000056.1"/>
</dbReference>
<evidence type="ECO:0000313" key="2">
    <source>
        <dbReference type="EMBL" id="SES28006.1"/>
    </source>
</evidence>
<dbReference type="Proteomes" id="UP000199572">
    <property type="component" value="Unassembled WGS sequence"/>
</dbReference>
<proteinExistence type="predicted"/>
<keyword evidence="1" id="KW-0812">Transmembrane</keyword>
<dbReference type="OrthoDB" id="764443at2"/>
<sequence length="132" mass="15735">MRNTIRFFGLLDIISILFLAQPFWALITHLNEIPDQFLSQARVILTIPIFISLFLSASGLLLLKKFGFITYYLQFPFRLVVWVFSFGFITLLPEWLNLGDAWFDILFKVCFITEFFRLYFTVKAHQKKLYNY</sequence>
<keyword evidence="1" id="KW-0472">Membrane</keyword>
<reference evidence="2 3" key="1">
    <citation type="submission" date="2016-10" db="EMBL/GenBank/DDBJ databases">
        <authorList>
            <person name="de Groot N.N."/>
        </authorList>
    </citation>
    <scope>NUCLEOTIDE SEQUENCE [LARGE SCALE GENOMIC DNA]</scope>
    <source>
        <strain evidence="2 3">DSM 18610</strain>
    </source>
</reference>
<accession>A0A1H9W255</accession>
<gene>
    <name evidence="2" type="ORF">SAMN04488023_15613</name>
</gene>
<dbReference type="STRING" id="390241.SAMN04488023_15613"/>
<feature type="transmembrane region" description="Helical" evidence="1">
    <location>
        <begin position="7"/>
        <end position="27"/>
    </location>
</feature>
<evidence type="ECO:0000313" key="3">
    <source>
        <dbReference type="Proteomes" id="UP000199572"/>
    </source>
</evidence>
<protein>
    <submittedName>
        <fullName evidence="2">Uncharacterized protein</fullName>
    </submittedName>
</protein>
<keyword evidence="3" id="KW-1185">Reference proteome</keyword>
<evidence type="ECO:0000256" key="1">
    <source>
        <dbReference type="SAM" id="Phobius"/>
    </source>
</evidence>